<evidence type="ECO:0000313" key="2">
    <source>
        <dbReference type="Proteomes" id="UP001147782"/>
    </source>
</evidence>
<reference evidence="1" key="2">
    <citation type="journal article" date="2023" name="IMA Fungus">
        <title>Comparative genomic study of the Penicillium genus elucidates a diverse pangenome and 15 lateral gene transfer events.</title>
        <authorList>
            <person name="Petersen C."/>
            <person name="Sorensen T."/>
            <person name="Nielsen M.R."/>
            <person name="Sondergaard T.E."/>
            <person name="Sorensen J.L."/>
            <person name="Fitzpatrick D.A."/>
            <person name="Frisvad J.C."/>
            <person name="Nielsen K.L."/>
        </authorList>
    </citation>
    <scope>NUCLEOTIDE SEQUENCE</scope>
    <source>
        <strain evidence="1">IBT 29864</strain>
    </source>
</reference>
<evidence type="ECO:0000313" key="1">
    <source>
        <dbReference type="EMBL" id="KAJ5363965.1"/>
    </source>
</evidence>
<dbReference type="RefSeq" id="XP_056551591.1">
    <property type="nucleotide sequence ID" value="XM_056702591.1"/>
</dbReference>
<dbReference type="AlphaFoldDB" id="A0A9W9RPD9"/>
<sequence>MSDRPNPNHHHSNWPMLLLARAAESFTGFGTGWRDRVWNGKCCWLFRGTVSLSAGPEGIWNAEGNRDMRRQAEQ</sequence>
<reference evidence="1" key="1">
    <citation type="submission" date="2022-11" db="EMBL/GenBank/DDBJ databases">
        <authorList>
            <person name="Petersen C."/>
        </authorList>
    </citation>
    <scope>NUCLEOTIDE SEQUENCE</scope>
    <source>
        <strain evidence="1">IBT 29864</strain>
    </source>
</reference>
<comment type="caution">
    <text evidence="1">The sequence shown here is derived from an EMBL/GenBank/DDBJ whole genome shotgun (WGS) entry which is preliminary data.</text>
</comment>
<protein>
    <submittedName>
        <fullName evidence="1">Uncharacterized protein</fullName>
    </submittedName>
</protein>
<dbReference type="GeneID" id="81441770"/>
<dbReference type="EMBL" id="JAPZBS010000008">
    <property type="protein sequence ID" value="KAJ5363965.1"/>
    <property type="molecule type" value="Genomic_DNA"/>
</dbReference>
<organism evidence="1 2">
    <name type="scientific">Penicillium cataractarum</name>
    <dbReference type="NCBI Taxonomy" id="2100454"/>
    <lineage>
        <taxon>Eukaryota</taxon>
        <taxon>Fungi</taxon>
        <taxon>Dikarya</taxon>
        <taxon>Ascomycota</taxon>
        <taxon>Pezizomycotina</taxon>
        <taxon>Eurotiomycetes</taxon>
        <taxon>Eurotiomycetidae</taxon>
        <taxon>Eurotiales</taxon>
        <taxon>Aspergillaceae</taxon>
        <taxon>Penicillium</taxon>
    </lineage>
</organism>
<name>A0A9W9RPD9_9EURO</name>
<gene>
    <name evidence="1" type="ORF">N7496_009678</name>
</gene>
<keyword evidence="2" id="KW-1185">Reference proteome</keyword>
<accession>A0A9W9RPD9</accession>
<proteinExistence type="predicted"/>
<dbReference type="Proteomes" id="UP001147782">
    <property type="component" value="Unassembled WGS sequence"/>
</dbReference>